<reference evidence="2" key="1">
    <citation type="submission" date="2018-12" db="EMBL/GenBank/DDBJ databases">
        <title>Complete genome sequences of twenty non-typhoidal Salmonella isolates from Rwanda.</title>
        <authorList>
            <person name="Byukusenge M."/>
            <person name="Li L."/>
            <person name="Subhashinie K."/>
            <person name="Nzayirambaho M."/>
            <person name="Kuchipudi S.V."/>
            <person name="Jayarao B.M."/>
        </authorList>
    </citation>
    <scope>NUCLEOTIDE SEQUENCE</scope>
    <source>
        <strain evidence="2">RSE02</strain>
    </source>
</reference>
<name>A0A3Q9MB70_SALET</name>
<keyword evidence="1" id="KW-0175">Coiled coil</keyword>
<proteinExistence type="predicted"/>
<evidence type="ECO:0008006" key="3">
    <source>
        <dbReference type="Google" id="ProtNLM"/>
    </source>
</evidence>
<dbReference type="AlphaFoldDB" id="A0A3Q9MB70"/>
<feature type="coiled-coil region" evidence="1">
    <location>
        <begin position="27"/>
        <end position="81"/>
    </location>
</feature>
<evidence type="ECO:0000256" key="1">
    <source>
        <dbReference type="SAM" id="Coils"/>
    </source>
</evidence>
<organism evidence="2">
    <name type="scientific">Salmonella enterica subsp. enterica serovar Moero</name>
    <dbReference type="NCBI Taxonomy" id="2500154"/>
    <lineage>
        <taxon>Bacteria</taxon>
        <taxon>Pseudomonadati</taxon>
        <taxon>Pseudomonadota</taxon>
        <taxon>Gammaproteobacteria</taxon>
        <taxon>Enterobacterales</taxon>
        <taxon>Enterobacteriaceae</taxon>
        <taxon>Salmonella</taxon>
    </lineage>
</organism>
<evidence type="ECO:0000313" key="2">
    <source>
        <dbReference type="EMBL" id="AZT29230.1"/>
    </source>
</evidence>
<dbReference type="EMBL" id="CP034722">
    <property type="protein sequence ID" value="AZT29230.1"/>
    <property type="molecule type" value="Genomic_DNA"/>
</dbReference>
<accession>A0A3Q9MB70</accession>
<dbReference type="InterPro" id="IPR025153">
    <property type="entry name" value="Ead_Ea22"/>
</dbReference>
<gene>
    <name evidence="2" type="ORF">ELZ69_12955</name>
</gene>
<dbReference type="Pfam" id="PF13935">
    <property type="entry name" value="Ead_Ea22"/>
    <property type="match status" value="1"/>
</dbReference>
<sequence length="201" mass="22002">MVEGFSMNPVSCKLLNEAWKKEFPDEVAIAERMLALLDENIQLQREKDATEAVALALRDDMRQSREKLEAAERRIAEHCKVLNSLAAVARRYLPDYDEHPEIQAADELLESAAGIGVKQQEDIVDSDVGSRNQPGTVTAIYIGAGDFVKVKGQVFEVEETDFDDHDVTLWFVGGNALKCSAGCPVEVVSAPVAAGIKVKGE</sequence>
<protein>
    <recommendedName>
        <fullName evidence="3">Ead/Ea22-like family protein</fullName>
    </recommendedName>
</protein>